<dbReference type="EMBL" id="BAABGJ010000080">
    <property type="protein sequence ID" value="GAA4355498.1"/>
    <property type="molecule type" value="Genomic_DNA"/>
</dbReference>
<protein>
    <submittedName>
        <fullName evidence="1">Uncharacterized protein</fullName>
    </submittedName>
</protein>
<evidence type="ECO:0000313" key="2">
    <source>
        <dbReference type="Proteomes" id="UP001500975"/>
    </source>
</evidence>
<comment type="caution">
    <text evidence="1">The sequence shown here is derived from an EMBL/GenBank/DDBJ whole genome shotgun (WGS) entry which is preliminary data.</text>
</comment>
<keyword evidence="2" id="KW-1185">Reference proteome</keyword>
<proteinExistence type="predicted"/>
<gene>
    <name evidence="1" type="ORF">GCM10023165_47680</name>
</gene>
<accession>A0ABP8IC64</accession>
<name>A0ABP8IC64_9BURK</name>
<evidence type="ECO:0000313" key="1">
    <source>
        <dbReference type="EMBL" id="GAA4355498.1"/>
    </source>
</evidence>
<dbReference type="Proteomes" id="UP001500975">
    <property type="component" value="Unassembled WGS sequence"/>
</dbReference>
<organism evidence="1 2">
    <name type="scientific">Variovorax defluvii</name>
    <dbReference type="NCBI Taxonomy" id="913761"/>
    <lineage>
        <taxon>Bacteria</taxon>
        <taxon>Pseudomonadati</taxon>
        <taxon>Pseudomonadota</taxon>
        <taxon>Betaproteobacteria</taxon>
        <taxon>Burkholderiales</taxon>
        <taxon>Comamonadaceae</taxon>
        <taxon>Variovorax</taxon>
    </lineage>
</organism>
<reference evidence="2" key="1">
    <citation type="journal article" date="2019" name="Int. J. Syst. Evol. Microbiol.">
        <title>The Global Catalogue of Microorganisms (GCM) 10K type strain sequencing project: providing services to taxonomists for standard genome sequencing and annotation.</title>
        <authorList>
            <consortium name="The Broad Institute Genomics Platform"/>
            <consortium name="The Broad Institute Genome Sequencing Center for Infectious Disease"/>
            <person name="Wu L."/>
            <person name="Ma J."/>
        </authorList>
    </citation>
    <scope>NUCLEOTIDE SEQUENCE [LARGE SCALE GENOMIC DNA]</scope>
    <source>
        <strain evidence="2">JCM 17804</strain>
    </source>
</reference>
<sequence>MGVCLVEQAVISCTEILTDGIRNAIPSNVIIQGDTRSYDPEVWPSPGWQ</sequence>